<keyword evidence="1" id="KW-0812">Transmembrane</keyword>
<dbReference type="AlphaFoldDB" id="A5TX58"/>
<proteinExistence type="predicted"/>
<accession>A5TX58</accession>
<feature type="transmembrane region" description="Helical" evidence="1">
    <location>
        <begin position="12"/>
        <end position="29"/>
    </location>
</feature>
<dbReference type="Proteomes" id="UP000001921">
    <property type="component" value="Chromosome"/>
</dbReference>
<dbReference type="GeneID" id="45635613"/>
<keyword evidence="1" id="KW-1133">Transmembrane helix</keyword>
<protein>
    <submittedName>
        <fullName evidence="2">Uncharacterized protein</fullName>
    </submittedName>
</protein>
<gene>
    <name evidence="2" type="ORF">FNP_1710</name>
</gene>
<reference evidence="2" key="2">
    <citation type="submission" date="2007-05" db="EMBL/GenBank/DDBJ databases">
        <title>Genome sequence of Fusobacterium nucleatum subspecies polymorphum - a genetically tractable Fusobacterium.</title>
        <authorList>
            <person name="Karpathy S.E."/>
            <person name="Xiang Q."/>
            <person name="Gioia J."/>
            <person name="Jiang H."/>
            <person name="Liu Y."/>
            <person name="Petrosino J.F."/>
            <person name="Yerrapragada S."/>
            <person name="Fox G.E."/>
            <person name="Kinder Haake S."/>
            <person name="Weinstock G.M."/>
            <person name="Highlander S.K."/>
        </authorList>
    </citation>
    <scope>NUCLEOTIDE SEQUENCE [LARGE SCALE GENOMIC DNA]</scope>
    <source>
        <strain evidence="2">ATCC 10953</strain>
    </source>
</reference>
<reference evidence="2" key="1">
    <citation type="submission" date="2006-07" db="EMBL/GenBank/DDBJ databases">
        <authorList>
            <person name="Qin X."/>
            <person name="Weinstock G.M."/>
        </authorList>
    </citation>
    <scope>NUCLEOTIDE SEQUENCE [LARGE SCALE GENOMIC DNA]</scope>
    <source>
        <strain evidence="2">ATCC 10953</strain>
    </source>
</reference>
<dbReference type="HOGENOM" id="CLU_2219303_0_0_0"/>
<name>A5TX58_FUSNP</name>
<evidence type="ECO:0000256" key="1">
    <source>
        <dbReference type="SAM" id="Phobius"/>
    </source>
</evidence>
<dbReference type="EMBL" id="CM000440">
    <property type="protein sequence ID" value="EDK89483.1"/>
    <property type="molecule type" value="Genomic_DNA"/>
</dbReference>
<organism evidence="2">
    <name type="scientific">Fusobacterium polymorphum ATCC 10953</name>
    <dbReference type="NCBI Taxonomy" id="393480"/>
    <lineage>
        <taxon>Bacteria</taxon>
        <taxon>Fusobacteriati</taxon>
        <taxon>Fusobacteriota</taxon>
        <taxon>Fusobacteriia</taxon>
        <taxon>Fusobacteriales</taxon>
        <taxon>Fusobacteriaceae</taxon>
        <taxon>Fusobacterium</taxon>
    </lineage>
</organism>
<dbReference type="RefSeq" id="WP_005898297.1">
    <property type="nucleotide sequence ID" value="NZ_CM000440.1"/>
</dbReference>
<sequence>MIALTQEHLAFIGGILGIVVFIWGIISGLDKKFEKNNARLEEMIDKKLDKIVYEEHRKAFETWSNEKDKIIEEKINKIESSFKSDLQEIKDSLKEINRHILGCNKRIDK</sequence>
<evidence type="ECO:0000313" key="2">
    <source>
        <dbReference type="EMBL" id="EDK89483.1"/>
    </source>
</evidence>
<keyword evidence="1" id="KW-0472">Membrane</keyword>